<dbReference type="InterPro" id="IPR011041">
    <property type="entry name" value="Quinoprot_gluc/sorb_DH_b-prop"/>
</dbReference>
<dbReference type="EMBL" id="MKQR01000028">
    <property type="protein sequence ID" value="OLR89800.1"/>
    <property type="molecule type" value="Genomic_DNA"/>
</dbReference>
<dbReference type="Pfam" id="PF00041">
    <property type="entry name" value="fn3"/>
    <property type="match status" value="2"/>
</dbReference>
<keyword evidence="16" id="KW-1185">Reference proteome</keyword>
<dbReference type="InterPro" id="IPR050713">
    <property type="entry name" value="RTP_Phos/Ushers"/>
</dbReference>
<dbReference type="InterPro" id="IPR013783">
    <property type="entry name" value="Ig-like_fold"/>
</dbReference>
<keyword evidence="12" id="KW-0624">Polysaccharide degradation</keyword>
<comment type="similarity">
    <text evidence="2">Belongs to the type I cytokine receptor family. Type 2 subfamily.</text>
</comment>
<dbReference type="InterPro" id="IPR003529">
    <property type="entry name" value="Hematopoietin_rcpt_Gp130_CS"/>
</dbReference>
<dbReference type="SUPFAM" id="SSF50952">
    <property type="entry name" value="Soluble quinoprotein glucose dehydrogenase"/>
    <property type="match status" value="1"/>
</dbReference>
<keyword evidence="8" id="KW-1015">Disulfide bond</keyword>
<dbReference type="GO" id="GO:0016020">
    <property type="term" value="C:membrane"/>
    <property type="evidence" value="ECO:0007669"/>
    <property type="project" value="UniProtKB-SubCell"/>
</dbReference>
<dbReference type="Pfam" id="PF17963">
    <property type="entry name" value="Big_9"/>
    <property type="match status" value="4"/>
</dbReference>
<comment type="subcellular location">
    <subcellularLocation>
        <location evidence="1">Membrane</location>
        <topology evidence="1">Single-pass type I membrane protein</topology>
    </subcellularLocation>
</comment>
<dbReference type="PROSITE" id="PS01353">
    <property type="entry name" value="HEMATOPO_REC_L_F2"/>
    <property type="match status" value="1"/>
</dbReference>
<evidence type="ECO:0000256" key="6">
    <source>
        <dbReference type="ARBA" id="ARBA00022989"/>
    </source>
</evidence>
<dbReference type="InterPro" id="IPR003961">
    <property type="entry name" value="FN3_dom"/>
</dbReference>
<keyword evidence="7" id="KW-0472">Membrane</keyword>
<keyword evidence="11" id="KW-0326">Glycosidase</keyword>
<dbReference type="GO" id="GO:0000272">
    <property type="term" value="P:polysaccharide catabolic process"/>
    <property type="evidence" value="ECO:0007669"/>
    <property type="project" value="UniProtKB-KW"/>
</dbReference>
<keyword evidence="5" id="KW-0677">Repeat</keyword>
<accession>A0A1Q9LCP3</accession>
<dbReference type="RefSeq" id="WP_075978009.1">
    <property type="nucleotide sequence ID" value="NZ_MKQR01000028.1"/>
</dbReference>
<keyword evidence="6" id="KW-1133">Transmembrane helix</keyword>
<feature type="compositionally biased region" description="Low complexity" evidence="13">
    <location>
        <begin position="1669"/>
        <end position="1681"/>
    </location>
</feature>
<evidence type="ECO:0000256" key="10">
    <source>
        <dbReference type="ARBA" id="ARBA00023180"/>
    </source>
</evidence>
<feature type="domain" description="Fibronectin type-III" evidence="14">
    <location>
        <begin position="1677"/>
        <end position="1769"/>
    </location>
</feature>
<feature type="compositionally biased region" description="Basic and acidic residues" evidence="13">
    <location>
        <begin position="381"/>
        <end position="403"/>
    </location>
</feature>
<keyword evidence="9" id="KW-0675">Receptor</keyword>
<protein>
    <recommendedName>
        <fullName evidence="14">Fibronectin type-III domain-containing protein</fullName>
    </recommendedName>
</protein>
<dbReference type="Gene3D" id="2.60.40.10">
    <property type="entry name" value="Immunoglobulins"/>
    <property type="match status" value="3"/>
</dbReference>
<reference evidence="15 16" key="1">
    <citation type="submission" date="2016-10" db="EMBL/GenBank/DDBJ databases">
        <title>The Draft Genome Sequence of Actinokineospora bangkokensis 44EHWT reveals the biosynthetic pathway of antifungal compounds Thailandins with unusual extender unit butylmalonyl-CoA.</title>
        <authorList>
            <person name="Greule A."/>
            <person name="Intra B."/>
            <person name="Flemming S."/>
            <person name="Rommel M.G."/>
            <person name="Panbangred W."/>
            <person name="Bechthold A."/>
        </authorList>
    </citation>
    <scope>NUCLEOTIDE SEQUENCE [LARGE SCALE GENOMIC DNA]</scope>
    <source>
        <strain evidence="15 16">44EHW</strain>
    </source>
</reference>
<feature type="region of interest" description="Disordered" evidence="13">
    <location>
        <begin position="1659"/>
        <end position="1681"/>
    </location>
</feature>
<dbReference type="GO" id="GO:0016798">
    <property type="term" value="F:hydrolase activity, acting on glycosyl bonds"/>
    <property type="evidence" value="ECO:0007669"/>
    <property type="project" value="UniProtKB-KW"/>
</dbReference>
<evidence type="ECO:0000256" key="11">
    <source>
        <dbReference type="ARBA" id="ARBA00023295"/>
    </source>
</evidence>
<dbReference type="PANTHER" id="PTHR46957:SF3">
    <property type="entry name" value="CYTOKINE RECEPTOR"/>
    <property type="match status" value="1"/>
</dbReference>
<evidence type="ECO:0000313" key="16">
    <source>
        <dbReference type="Proteomes" id="UP000186040"/>
    </source>
</evidence>
<keyword evidence="11" id="KW-0378">Hydrolase</keyword>
<dbReference type="InterPro" id="IPR036116">
    <property type="entry name" value="FN3_sf"/>
</dbReference>
<comment type="caution">
    <text evidence="15">The sequence shown here is derived from an EMBL/GenBank/DDBJ whole genome shotgun (WGS) entry which is preliminary data.</text>
</comment>
<feature type="domain" description="Fibronectin type-III" evidence="14">
    <location>
        <begin position="1498"/>
        <end position="1586"/>
    </location>
</feature>
<keyword evidence="10" id="KW-0325">Glycoprotein</keyword>
<dbReference type="Proteomes" id="UP000186040">
    <property type="component" value="Unassembled WGS sequence"/>
</dbReference>
<evidence type="ECO:0000256" key="7">
    <source>
        <dbReference type="ARBA" id="ARBA00023136"/>
    </source>
</evidence>
<evidence type="ECO:0000313" key="15">
    <source>
        <dbReference type="EMBL" id="OLR89800.1"/>
    </source>
</evidence>
<dbReference type="GO" id="GO:0004896">
    <property type="term" value="F:cytokine receptor activity"/>
    <property type="evidence" value="ECO:0007669"/>
    <property type="project" value="InterPro"/>
</dbReference>
<evidence type="ECO:0000259" key="14">
    <source>
        <dbReference type="PROSITE" id="PS50853"/>
    </source>
</evidence>
<evidence type="ECO:0000256" key="8">
    <source>
        <dbReference type="ARBA" id="ARBA00023157"/>
    </source>
</evidence>
<sequence length="2046" mass="207530">MGFFKRHRTAIASTAVLVLGASALVTFALSSTGYPVRQADLHDGGIWVTSDADGLVGRLNKPVGSLDAAFYPPGGAQTSYQLDVLQDGAAVVARDLATGRALPVDVGLARALPDGAVPVGADVRLRLGGGTLAALDPASGKVWATRVDERAGTTDLSGIDPAGPAVATLDGGGTAALAVGVDGAVHAVSASGKTVTVRVGDSGFEPADYGQLSGKPRAAQATAVGELMVVLDTGDGTLYLPDGSTRALGADADARLQQPSQSAATALVATSRGLFAVGMGDGAITALHEGAAGAPAAPVRLGDCVYAAWAKSTPGYVRACGGGKATPGNLRDEAALVKPQFRVNRQAVVLNDLATGAVWDLGTQQKVDDWSAVKPPPIESDSDKSKDDKNTDAARDKPPKAVDDTLGARPGRTTVLHVLDNDSDPAGNTLSITALSATQVAGSQLSVAPDGQTVQVTMPPGGQSASFKYTVDDGRGLTATATVSVQARAEAENKPPEPRLAYQPRDWSVPAGGNLVMPALADWRDFDGDPIVLADAAAEAGSVTTTPDGFVEYTAPAEPGRQPVRFRVTDGRSEPVGGTENVVVQDPAAGAAVAPTAEPDVARGQVGKPIVVRPLENDRPGADPTDPLAQLALAAEVATPPGTTVLSDLKTGTVTVTATKPGTTFLEYTASYGNAPFAKGSIRVDAAPAPPSPLPPVAVPDSAVVRGQLPTLVDVLANDFDPAGDLLVVQRAETTTDAQLQVAVVRGRWLRINAVTPALLPNPQVVRYSITSGATGEVTGEVQVTQLAPPADDTPVPKDDHATVRAGDAVTIPVLDNDTSPSGAPIVLQANVQGAPGPGMLSVTGVQDPDTQVGTAYTNGGTVRYVPPAAVDAPTKVTVKYVAQNASGSPAFGYAHITITPAPSPTNPDQAPTPQPVEARATAGDTLEISLPTSGVDPDGDSVTVTGIGSAPALGRVLAVGATSVTYQAYPTTAGTDSFKYVVTDPYGKSAESVVRVGVVPPGDPQPAVAVDDVVTAAPGSRVAVSVLDNDVRAPGDTLVVEPLDKRNPVLPPEVELDEQTGVVELTAPEATGKPLVVVYAIAGGLGDPSLATLTLRAQEDYNAPPVVADTYAQPPPPGSGTVAVNVLDHAGDVDGPSDKLTVTSTSDPRAVVSGGELTVPVTDQPRTVAYEVTDAGGAKAVGFLHVPATGNGAPYAKAGQSIEVDVDGSTTVDLAEYVVDPAGKPVKLTLVDRIATSPAAGLRAAADGEAKLVLTGLAGYNGPAAVTFQVTNGASLADGQTAYISVPVQVGPEVPVLRCPSGAITLTAGGTSAGIDVTSVCHVWTAKAETARDLRYSGAWKADPGDVDIDGNGSRRLRLTAAGAARPGATGVLEVTVDGTDAAPAALPVVVAAAPPPSVAPVIQDGIKAGDTAEVSMVAYVRSRLRDPEVGVVSVRQVAGMAATTSVAGSLVRLTPGADAHGQMAFDVVVTDVPDRSRTDRQVTGRITLNVLGVPDAPGTPVPGRTTLSKVVELSWPTPASNGAPIEGYEVEYDGGSQACAASPCTITGLTNGRDYSFAVKARNLVGWSPLSGRSAAAQPNTVPGAVGAITASDPQDHSLRLSWSAPPNEGTAVQRYEIAWTGGGRSTAQGTSATITGLDNDTVYTFTIVAVNAQGPGPANTGRGQSAGAPAAPGAPTATTSLIAGGSRTAVVLDWAAVGSNGPGPTTYTVNRDGRAICTDTSATTCADDGVANDGTVYSYTVTAKNSVGHTSPPSPPAQVEASAQPDPVSDIRVTATGRDNTADLYFDVPPSRGKTNTVKCTVNGGGSCGTWTYGRDGAQNAYYAITVPTNGTEYTVTLQNCNGSTGPNACNQATSGAFTTYGNMKDLTVSASPNGQSVNYSVSVDPNGKPATVRVQSSAGRDESFTTCACGVWSQSFTDNVGYSYTDTITVTVSDAGRPTLTKQAQARTQDPPPPPPSVEVAKGNPCNGNCAGCTDVSCAFIFVTTKNFTGGVTCTFNSDHGNGGFVNQNYGPNEARQSQNYYGYPGERVYVTCGGVQGSALW</sequence>
<organism evidence="15 16">
    <name type="scientific">Actinokineospora bangkokensis</name>
    <dbReference type="NCBI Taxonomy" id="1193682"/>
    <lineage>
        <taxon>Bacteria</taxon>
        <taxon>Bacillati</taxon>
        <taxon>Actinomycetota</taxon>
        <taxon>Actinomycetes</taxon>
        <taxon>Pseudonocardiales</taxon>
        <taxon>Pseudonocardiaceae</taxon>
        <taxon>Actinokineospora</taxon>
    </lineage>
</organism>
<evidence type="ECO:0000256" key="1">
    <source>
        <dbReference type="ARBA" id="ARBA00004479"/>
    </source>
</evidence>
<dbReference type="PANTHER" id="PTHR46957">
    <property type="entry name" value="CYTOKINE RECEPTOR"/>
    <property type="match status" value="1"/>
</dbReference>
<dbReference type="CDD" id="cd00063">
    <property type="entry name" value="FN3"/>
    <property type="match status" value="2"/>
</dbReference>
<dbReference type="PROSITE" id="PS50853">
    <property type="entry name" value="FN3"/>
    <property type="match status" value="3"/>
</dbReference>
<dbReference type="OrthoDB" id="5241356at2"/>
<feature type="domain" description="Fibronectin type-III" evidence="14">
    <location>
        <begin position="1587"/>
        <end position="1674"/>
    </location>
</feature>
<evidence type="ECO:0000256" key="9">
    <source>
        <dbReference type="ARBA" id="ARBA00023170"/>
    </source>
</evidence>
<feature type="region of interest" description="Disordered" evidence="13">
    <location>
        <begin position="1939"/>
        <end position="1963"/>
    </location>
</feature>
<feature type="region of interest" description="Disordered" evidence="13">
    <location>
        <begin position="368"/>
        <end position="409"/>
    </location>
</feature>
<evidence type="ECO:0000256" key="4">
    <source>
        <dbReference type="ARBA" id="ARBA00022729"/>
    </source>
</evidence>
<evidence type="ECO:0000256" key="5">
    <source>
        <dbReference type="ARBA" id="ARBA00022737"/>
    </source>
</evidence>
<keyword evidence="3" id="KW-0812">Transmembrane</keyword>
<evidence type="ECO:0000256" key="2">
    <source>
        <dbReference type="ARBA" id="ARBA00008921"/>
    </source>
</evidence>
<keyword evidence="12" id="KW-0119">Carbohydrate metabolism</keyword>
<dbReference type="Gene3D" id="2.60.40.2810">
    <property type="match status" value="1"/>
</dbReference>
<dbReference type="STRING" id="1193682.BJP25_01900"/>
<proteinExistence type="inferred from homology"/>
<gene>
    <name evidence="15" type="ORF">BJP25_01900</name>
</gene>
<feature type="region of interest" description="Disordered" evidence="13">
    <location>
        <begin position="1750"/>
        <end position="1770"/>
    </location>
</feature>
<keyword evidence="4" id="KW-0732">Signal</keyword>
<evidence type="ECO:0000256" key="13">
    <source>
        <dbReference type="SAM" id="MobiDB-lite"/>
    </source>
</evidence>
<dbReference type="SUPFAM" id="SSF49265">
    <property type="entry name" value="Fibronectin type III"/>
    <property type="match status" value="2"/>
</dbReference>
<dbReference type="SMART" id="SM00060">
    <property type="entry name" value="FN3"/>
    <property type="match status" value="4"/>
</dbReference>
<evidence type="ECO:0000256" key="12">
    <source>
        <dbReference type="ARBA" id="ARBA00023326"/>
    </source>
</evidence>
<evidence type="ECO:0000256" key="3">
    <source>
        <dbReference type="ARBA" id="ARBA00022692"/>
    </source>
</evidence>
<name>A0A1Q9LCP3_9PSEU</name>